<dbReference type="EMBL" id="PFFD01000029">
    <property type="protein sequence ID" value="PIV87236.1"/>
    <property type="molecule type" value="Genomic_DNA"/>
</dbReference>
<reference evidence="2" key="1">
    <citation type="submission" date="2017-09" db="EMBL/GenBank/DDBJ databases">
        <title>Depth-based differentiation of microbial function through sediment-hosted aquifers and enrichment of novel symbionts in the deep terrestrial subsurface.</title>
        <authorList>
            <person name="Probst A.J."/>
            <person name="Ladd B."/>
            <person name="Jarett J.K."/>
            <person name="Geller-Mcgrath D.E."/>
            <person name="Sieber C.M.K."/>
            <person name="Emerson J.B."/>
            <person name="Anantharaman K."/>
            <person name="Thomas B.C."/>
            <person name="Malmstrom R."/>
            <person name="Stieglmeier M."/>
            <person name="Klingl A."/>
            <person name="Woyke T."/>
            <person name="Ryan C.M."/>
            <person name="Banfield J.F."/>
        </authorList>
    </citation>
    <scope>NUCLEOTIDE SEQUENCE [LARGE SCALE GENOMIC DNA]</scope>
</reference>
<comment type="caution">
    <text evidence="1">The sequence shown here is derived from an EMBL/GenBank/DDBJ whole genome shotgun (WGS) entry which is preliminary data.</text>
</comment>
<sequence>MRIIVPSGIGDFSWIYAKLSTLHTMLDVAVVRGGYRRLLPYLEILPYVENRSETEARYAHLLPVSMPWYTTKEQLLEAGKQAPLAIAANQHLEAGNDLESWLPDIECDYHYAINALPEHRKQASAAMEGIERYHVIFTASLDSRAIWHGWTAEDWMTYIKEFDKLHGEVTPVLVGAEWDLKVCNMLEAQIIASGRKCRNLCAKLHIGATLEVMRKA</sequence>
<feature type="non-terminal residue" evidence="1">
    <location>
        <position position="216"/>
    </location>
</feature>
<accession>A0A2M7FDA2</accession>
<protein>
    <submittedName>
        <fullName evidence="1">Uncharacterized protein</fullName>
    </submittedName>
</protein>
<evidence type="ECO:0000313" key="2">
    <source>
        <dbReference type="Proteomes" id="UP000228497"/>
    </source>
</evidence>
<gene>
    <name evidence="1" type="ORF">COW49_00675</name>
</gene>
<proteinExistence type="predicted"/>
<name>A0A2M7FDA2_9BACT</name>
<dbReference type="AlphaFoldDB" id="A0A2M7FDA2"/>
<organism evidence="1 2">
    <name type="scientific">Candidatus Kaiserbacteria bacterium CG17_big_fil_post_rev_8_21_14_2_50_51_7</name>
    <dbReference type="NCBI Taxonomy" id="1974613"/>
    <lineage>
        <taxon>Bacteria</taxon>
        <taxon>Candidatus Kaiseribacteriota</taxon>
    </lineage>
</organism>
<dbReference type="Proteomes" id="UP000228497">
    <property type="component" value="Unassembled WGS sequence"/>
</dbReference>
<evidence type="ECO:0000313" key="1">
    <source>
        <dbReference type="EMBL" id="PIV87236.1"/>
    </source>
</evidence>